<protein>
    <submittedName>
        <fullName evidence="2">Uncharacterized protein</fullName>
    </submittedName>
</protein>
<evidence type="ECO:0000256" key="1">
    <source>
        <dbReference type="SAM" id="MobiDB-lite"/>
    </source>
</evidence>
<evidence type="ECO:0000313" key="5">
    <source>
        <dbReference type="Proteomes" id="UP000561077"/>
    </source>
</evidence>
<organism evidence="2 5">
    <name type="scientific">Gluconacetobacter dulcium</name>
    <dbReference type="NCBI Taxonomy" id="2729096"/>
    <lineage>
        <taxon>Bacteria</taxon>
        <taxon>Pseudomonadati</taxon>
        <taxon>Pseudomonadota</taxon>
        <taxon>Alphaproteobacteria</taxon>
        <taxon>Acetobacterales</taxon>
        <taxon>Acetobacteraceae</taxon>
        <taxon>Gluconacetobacter</taxon>
    </lineage>
</organism>
<sequence length="294" mass="32357">MAKVTPHADTIVVSKENVTTEADRALGSLNAILTLSNLTLDEETKTLYLKGKEFAALCYAEEERARDRLINQIANAYALGRKLFEMSSGDRNMLYATHGLAAPTEGQNKWLPVIRMYFGRFDGDKTINLPVIGKYPKFIRNPSQDKNAAVLAYLDRNNVEVKKAAGFIRDFKETDSNDKAYPKGLVGIRKAERDINNPSLTDRKIKRADALQSKAKTLPAKPIGSLTSDTLVVVYGMKVEGEFRILGELSQAMSMALKAVEATNARLPEEKKQPPLTVLEGGPEAAEATPEEAV</sequence>
<dbReference type="AlphaFoldDB" id="A0A7W4NRW7"/>
<feature type="region of interest" description="Disordered" evidence="1">
    <location>
        <begin position="266"/>
        <end position="294"/>
    </location>
</feature>
<accession>A0A7W4NRW7</accession>
<dbReference type="Proteomes" id="UP000561077">
    <property type="component" value="Unassembled WGS sequence"/>
</dbReference>
<comment type="caution">
    <text evidence="2">The sequence shown here is derived from an EMBL/GenBank/DDBJ whole genome shotgun (WGS) entry which is preliminary data.</text>
</comment>
<evidence type="ECO:0000313" key="3">
    <source>
        <dbReference type="EMBL" id="MBB2192713.1"/>
    </source>
</evidence>
<dbReference type="Proteomes" id="UP000540490">
    <property type="component" value="Unassembled WGS sequence"/>
</dbReference>
<evidence type="ECO:0000313" key="4">
    <source>
        <dbReference type="Proteomes" id="UP000540490"/>
    </source>
</evidence>
<dbReference type="RefSeq" id="WP_182972748.1">
    <property type="nucleotide sequence ID" value="NZ_JABEQN010000003.1"/>
</dbReference>
<reference evidence="4 5" key="1">
    <citation type="submission" date="2020-04" db="EMBL/GenBank/DDBJ databases">
        <title>Description of novel Gluconacetobacter.</title>
        <authorList>
            <person name="Sombolestani A."/>
        </authorList>
    </citation>
    <scope>NUCLEOTIDE SEQUENCE [LARGE SCALE GENOMIC DNA]</scope>
    <source>
        <strain evidence="3 4">LMG 1728</strain>
        <strain evidence="2 5">LMG 1731</strain>
    </source>
</reference>
<keyword evidence="4" id="KW-1185">Reference proteome</keyword>
<dbReference type="EMBL" id="JABEQN010000003">
    <property type="protein sequence ID" value="MBB2192713.1"/>
    <property type="molecule type" value="Genomic_DNA"/>
</dbReference>
<name>A0A7W4NRW7_9PROT</name>
<proteinExistence type="predicted"/>
<gene>
    <name evidence="3" type="ORF">HLH25_03495</name>
    <name evidence="2" type="ORF">HLH26_05555</name>
</gene>
<evidence type="ECO:0000313" key="2">
    <source>
        <dbReference type="EMBL" id="MBB2164009.1"/>
    </source>
</evidence>
<dbReference type="EMBL" id="JABEQO010000005">
    <property type="protein sequence ID" value="MBB2164009.1"/>
    <property type="molecule type" value="Genomic_DNA"/>
</dbReference>